<dbReference type="KEGG" id="peg:E5R92_03440"/>
<dbReference type="InterPro" id="IPR030808">
    <property type="entry name" value="Glycosyl_04372"/>
</dbReference>
<name>A0A6H1Q1Y8_9PROT</name>
<organism evidence="1 2">
    <name type="scientific">Candidatus Pelagibacter giovannonii</name>
    <dbReference type="NCBI Taxonomy" id="2563896"/>
    <lineage>
        <taxon>Bacteria</taxon>
        <taxon>Pseudomonadati</taxon>
        <taxon>Pseudomonadota</taxon>
        <taxon>Alphaproteobacteria</taxon>
        <taxon>Candidatus Pelagibacterales</taxon>
        <taxon>Candidatus Pelagibacteraceae</taxon>
        <taxon>Candidatus Pelagibacter</taxon>
    </lineage>
</organism>
<reference evidence="1 2" key="1">
    <citation type="journal article" date="2020" name="Nat. Microbiol.">
        <title>Lysogenic host-virus interactions in SAR11 marine bacteria.</title>
        <authorList>
            <person name="Morris R.M."/>
            <person name="Cain K.R."/>
            <person name="Hvorecny K.L."/>
            <person name="Kollman J.M."/>
        </authorList>
    </citation>
    <scope>NUCLEOTIDE SEQUENCE [LARGE SCALE GENOMIC DNA]</scope>
    <source>
        <strain evidence="1 2">NP1</strain>
    </source>
</reference>
<dbReference type="GO" id="GO:0016740">
    <property type="term" value="F:transferase activity"/>
    <property type="evidence" value="ECO:0007669"/>
    <property type="project" value="UniProtKB-KW"/>
</dbReference>
<dbReference type="AlphaFoldDB" id="A0A6H1Q1Y8"/>
<protein>
    <submittedName>
        <fullName evidence="1">TIGR04372 family glycosyltransferase</fullName>
    </submittedName>
</protein>
<dbReference type="Proteomes" id="UP000501094">
    <property type="component" value="Chromosome"/>
</dbReference>
<evidence type="ECO:0000313" key="2">
    <source>
        <dbReference type="Proteomes" id="UP000501094"/>
    </source>
</evidence>
<proteinExistence type="predicted"/>
<keyword evidence="1" id="KW-0808">Transferase</keyword>
<dbReference type="RefSeq" id="WP_168606716.1">
    <property type="nucleotide sequence ID" value="NZ_CP038852.1"/>
</dbReference>
<keyword evidence="2" id="KW-1185">Reference proteome</keyword>
<dbReference type="EMBL" id="CP038852">
    <property type="protein sequence ID" value="QIZ20838.1"/>
    <property type="molecule type" value="Genomic_DNA"/>
</dbReference>
<evidence type="ECO:0000313" key="1">
    <source>
        <dbReference type="EMBL" id="QIZ20838.1"/>
    </source>
</evidence>
<dbReference type="NCBIfam" id="TIGR04372">
    <property type="entry name" value="glycosyl_04372"/>
    <property type="match status" value="1"/>
</dbReference>
<sequence>MIKFASLRVETIGHLILNTIRFFSEKKYNYLIIVSNPDKIINRFVYDFLKKNYQNKKIIFLENKIISDLIEIFYKVQKRLKFLSIFYANLRWIHHDFPRIEYGSPYRFYDSFLRNKKKFIFQKKYEKIFQHWKKTNKINGKFVCIFGRDNGYYNEKYKEPRNFKFSNYKKLINKLIKLNYTVIRMSRKNNENFYLKNKKYIDFNNIIKNEGIQNIELIEFMLFKKCEFIVGSTSGIHAYASLFDKFFFYVNNFPAGRIPYFKNCLFINKKYKKLKKIVPYNKIDRDILLSENYSIIKKKDIPWWIIIKMKFIIW</sequence>
<gene>
    <name evidence="1" type="ORF">E5R92_03440</name>
</gene>
<accession>A0A6H1Q1Y8</accession>